<evidence type="ECO:0000313" key="2">
    <source>
        <dbReference type="Proteomes" id="UP000193466"/>
    </source>
</evidence>
<evidence type="ECO:0000313" key="1">
    <source>
        <dbReference type="EMBL" id="OSI09853.1"/>
    </source>
</evidence>
<reference evidence="1 2" key="1">
    <citation type="submission" date="2017-01" db="EMBL/GenBank/DDBJ databases">
        <authorList>
            <person name="Wolfgang W.J."/>
            <person name="Cole J."/>
            <person name="Wroblewski D."/>
            <person name="Mcginnis J."/>
            <person name="Musser K.A."/>
        </authorList>
    </citation>
    <scope>NUCLEOTIDE SEQUENCE [LARGE SCALE GENOMIC DNA]</scope>
    <source>
        <strain evidence="1 2">DSM 21643</strain>
    </source>
</reference>
<dbReference type="Proteomes" id="UP000193466">
    <property type="component" value="Unassembled WGS sequence"/>
</dbReference>
<dbReference type="NCBIfam" id="NF047650">
    <property type="entry name" value="lipo_NMCC_0638"/>
    <property type="match status" value="1"/>
</dbReference>
<dbReference type="EMBL" id="MTBM01000009">
    <property type="protein sequence ID" value="OSI09853.1"/>
    <property type="molecule type" value="Genomic_DNA"/>
</dbReference>
<comment type="caution">
    <text evidence="1">The sequence shown here is derived from an EMBL/GenBank/DDBJ whole genome shotgun (WGS) entry which is preliminary data.</text>
</comment>
<proteinExistence type="predicted"/>
<protein>
    <recommendedName>
        <fullName evidence="3">Lipoprotein</fullName>
    </recommendedName>
</protein>
<organism evidence="1 2">
    <name type="scientific">Neisseria zoodegmatis</name>
    <dbReference type="NCBI Taxonomy" id="326523"/>
    <lineage>
        <taxon>Bacteria</taxon>
        <taxon>Pseudomonadati</taxon>
        <taxon>Pseudomonadota</taxon>
        <taxon>Betaproteobacteria</taxon>
        <taxon>Neisseriales</taxon>
        <taxon>Neisseriaceae</taxon>
        <taxon>Neisseria</taxon>
    </lineage>
</organism>
<keyword evidence="2" id="KW-1185">Reference proteome</keyword>
<sequence>MRPSEMLKSMFFLLPAVLFTASCGENIPPERLESHAAQAVQLFEEVCVGNNGNPQNVAAWAAQQQLPMLGEAAVKNLPLGMMELDAQAVWTVEKDGATFYISTAPGSCSVKTPRADHQAARQYFVALAEKGRAGATAMLRADNGVSSPFPFNQLVYGWHANGADEEILLTANTSPSEHVPAQLALYLTRQPLGMKVIGGQ</sequence>
<gene>
    <name evidence="1" type="ORF">BWD10_07680</name>
</gene>
<name>A0ABX3WFA5_9NEIS</name>
<evidence type="ECO:0008006" key="3">
    <source>
        <dbReference type="Google" id="ProtNLM"/>
    </source>
</evidence>
<accession>A0ABX3WFA5</accession>
<dbReference type="PROSITE" id="PS51257">
    <property type="entry name" value="PROKAR_LIPOPROTEIN"/>
    <property type="match status" value="1"/>
</dbReference>